<sequence length="173" mass="18601">MTDEVTPNPAPHPLTTEAAKKAQIAWIGVGSAPAACLWCLWIDDALHLVCGPGEQPDPGLDTADECHVTLRGDHNGRIVDFTATVARLDPADDSWSETATALAAKRLNATDGDTVERWRTECALYRLAPKPDEAPLSGAALPSASLAATVVPSPAARPTRKPFRLHRVKRRKR</sequence>
<keyword evidence="3" id="KW-1185">Reference proteome</keyword>
<accession>D3Q725</accession>
<proteinExistence type="predicted"/>
<protein>
    <submittedName>
        <fullName evidence="2">Uncharacterized protein</fullName>
    </submittedName>
</protein>
<reference evidence="2 3" key="1">
    <citation type="journal article" date="2009" name="Stand. Genomic Sci.">
        <title>Complete genome sequence of Stackebrandtia nassauensis type strain (LLR-40K-21).</title>
        <authorList>
            <person name="Munk C."/>
            <person name="Lapidus A."/>
            <person name="Copeland A."/>
            <person name="Jando M."/>
            <person name="Mayilraj S."/>
            <person name="Glavina Del Rio T."/>
            <person name="Nolan M."/>
            <person name="Chen F."/>
            <person name="Lucas S."/>
            <person name="Tice H."/>
            <person name="Cheng J.F."/>
            <person name="Han C."/>
            <person name="Detter J.C."/>
            <person name="Bruce D."/>
            <person name="Goodwin L."/>
            <person name="Chain P."/>
            <person name="Pitluck S."/>
            <person name="Goker M."/>
            <person name="Ovchinikova G."/>
            <person name="Pati A."/>
            <person name="Ivanova N."/>
            <person name="Mavromatis K."/>
            <person name="Chen A."/>
            <person name="Palaniappan K."/>
            <person name="Land M."/>
            <person name="Hauser L."/>
            <person name="Chang Y.J."/>
            <person name="Jeffries C.D."/>
            <person name="Bristow J."/>
            <person name="Eisen J.A."/>
            <person name="Markowitz V."/>
            <person name="Hugenholtz P."/>
            <person name="Kyrpides N.C."/>
            <person name="Klenk H.P."/>
        </authorList>
    </citation>
    <scope>NUCLEOTIDE SEQUENCE [LARGE SCALE GENOMIC DNA]</scope>
    <source>
        <strain evidence="3">DSM 44728 / CIP 108903 / NRRL B-16338 / NBRC 102104 / LLR-40K-21</strain>
    </source>
</reference>
<gene>
    <name evidence="2" type="ordered locus">Snas_0711</name>
</gene>
<dbReference type="KEGG" id="sna:Snas_0711"/>
<dbReference type="RefSeq" id="WP_013015995.1">
    <property type="nucleotide sequence ID" value="NC_013947.1"/>
</dbReference>
<evidence type="ECO:0000256" key="1">
    <source>
        <dbReference type="SAM" id="MobiDB-lite"/>
    </source>
</evidence>
<evidence type="ECO:0000313" key="3">
    <source>
        <dbReference type="Proteomes" id="UP000000844"/>
    </source>
</evidence>
<organism evidence="2 3">
    <name type="scientific">Stackebrandtia nassauensis (strain DSM 44728 / CIP 108903 / NRRL B-16338 / NBRC 102104 / LLR-40K-21)</name>
    <dbReference type="NCBI Taxonomy" id="446470"/>
    <lineage>
        <taxon>Bacteria</taxon>
        <taxon>Bacillati</taxon>
        <taxon>Actinomycetota</taxon>
        <taxon>Actinomycetes</taxon>
        <taxon>Glycomycetales</taxon>
        <taxon>Glycomycetaceae</taxon>
        <taxon>Stackebrandtia</taxon>
    </lineage>
</organism>
<feature type="region of interest" description="Disordered" evidence="1">
    <location>
        <begin position="150"/>
        <end position="173"/>
    </location>
</feature>
<dbReference type="HOGENOM" id="CLU_128226_0_0_11"/>
<dbReference type="AlphaFoldDB" id="D3Q725"/>
<dbReference type="OrthoDB" id="3687464at2"/>
<dbReference type="STRING" id="446470.Snas_0711"/>
<dbReference type="eggNOG" id="ENOG50331GF">
    <property type="taxonomic scope" value="Bacteria"/>
</dbReference>
<feature type="compositionally biased region" description="Basic residues" evidence="1">
    <location>
        <begin position="158"/>
        <end position="173"/>
    </location>
</feature>
<dbReference type="EMBL" id="CP001778">
    <property type="protein sequence ID" value="ADD40424.1"/>
    <property type="molecule type" value="Genomic_DNA"/>
</dbReference>
<dbReference type="Proteomes" id="UP000000844">
    <property type="component" value="Chromosome"/>
</dbReference>
<name>D3Q725_STANL</name>
<evidence type="ECO:0000313" key="2">
    <source>
        <dbReference type="EMBL" id="ADD40424.1"/>
    </source>
</evidence>